<evidence type="ECO:0000313" key="3">
    <source>
        <dbReference type="Proteomes" id="UP000572051"/>
    </source>
</evidence>
<dbReference type="RefSeq" id="WP_179820247.1">
    <property type="nucleotide sequence ID" value="NZ_JACCFS010000001.1"/>
</dbReference>
<accession>A0A7Z0EI05</accession>
<keyword evidence="3" id="KW-1185">Reference proteome</keyword>
<feature type="transmembrane region" description="Helical" evidence="1">
    <location>
        <begin position="68"/>
        <end position="90"/>
    </location>
</feature>
<protein>
    <submittedName>
        <fullName evidence="2">Uncharacterized protein</fullName>
    </submittedName>
</protein>
<dbReference type="Proteomes" id="UP000572051">
    <property type="component" value="Unassembled WGS sequence"/>
</dbReference>
<evidence type="ECO:0000256" key="1">
    <source>
        <dbReference type="SAM" id="Phobius"/>
    </source>
</evidence>
<gene>
    <name evidence="2" type="ORF">HNR10_000316</name>
</gene>
<dbReference type="AlphaFoldDB" id="A0A7Z0EI05"/>
<sequence length="128" mass="13155">MFSAQRLPRTRPAPAWARLLLCAALLLGVGAMHTLGHVQEGGHDGAHTVASAAPAADHAGPDLPDTDPMTVCLAIAALAVALLGVAPAAFSPWPGSRPRTTRVLRGPPRSGAFLPPAPSLARLQVLRV</sequence>
<comment type="caution">
    <text evidence="2">The sequence shown here is derived from an EMBL/GenBank/DDBJ whole genome shotgun (WGS) entry which is preliminary data.</text>
</comment>
<keyword evidence="1" id="KW-0812">Transmembrane</keyword>
<dbReference type="EMBL" id="JACCFS010000001">
    <property type="protein sequence ID" value="NYJ32435.1"/>
    <property type="molecule type" value="Genomic_DNA"/>
</dbReference>
<proteinExistence type="predicted"/>
<keyword evidence="1" id="KW-1133">Transmembrane helix</keyword>
<name>A0A7Z0EI05_9ACTN</name>
<evidence type="ECO:0000313" key="2">
    <source>
        <dbReference type="EMBL" id="NYJ32435.1"/>
    </source>
</evidence>
<reference evidence="2 3" key="1">
    <citation type="submission" date="2020-07" db="EMBL/GenBank/DDBJ databases">
        <title>Sequencing the genomes of 1000 actinobacteria strains.</title>
        <authorList>
            <person name="Klenk H.-P."/>
        </authorList>
    </citation>
    <scope>NUCLEOTIDE SEQUENCE [LARGE SCALE GENOMIC DNA]</scope>
    <source>
        <strain evidence="2 3">DSM 44442</strain>
    </source>
</reference>
<keyword evidence="1" id="KW-0472">Membrane</keyword>
<organism evidence="2 3">
    <name type="scientific">Nocardiopsis aegyptia</name>
    <dbReference type="NCBI Taxonomy" id="220378"/>
    <lineage>
        <taxon>Bacteria</taxon>
        <taxon>Bacillati</taxon>
        <taxon>Actinomycetota</taxon>
        <taxon>Actinomycetes</taxon>
        <taxon>Streptosporangiales</taxon>
        <taxon>Nocardiopsidaceae</taxon>
        <taxon>Nocardiopsis</taxon>
    </lineage>
</organism>